<dbReference type="Proteomes" id="UP001231616">
    <property type="component" value="Unassembled WGS sequence"/>
</dbReference>
<feature type="transmembrane region" description="Helical" evidence="1">
    <location>
        <begin position="138"/>
        <end position="162"/>
    </location>
</feature>
<keyword evidence="3" id="KW-1185">Reference proteome</keyword>
<organism evidence="2 3">
    <name type="scientific">Alkalimonas collagenimarina</name>
    <dbReference type="NCBI Taxonomy" id="400390"/>
    <lineage>
        <taxon>Bacteria</taxon>
        <taxon>Pseudomonadati</taxon>
        <taxon>Pseudomonadota</taxon>
        <taxon>Gammaproteobacteria</taxon>
        <taxon>Alkalimonas</taxon>
    </lineage>
</organism>
<keyword evidence="1" id="KW-0812">Transmembrane</keyword>
<keyword evidence="1" id="KW-1133">Transmembrane helix</keyword>
<gene>
    <name evidence="2" type="ORF">Q3O60_04850</name>
</gene>
<evidence type="ECO:0000313" key="3">
    <source>
        <dbReference type="Proteomes" id="UP001231616"/>
    </source>
</evidence>
<evidence type="ECO:0008006" key="4">
    <source>
        <dbReference type="Google" id="ProtNLM"/>
    </source>
</evidence>
<reference evidence="2 3" key="1">
    <citation type="submission" date="2023-08" db="EMBL/GenBank/DDBJ databases">
        <authorList>
            <person name="Joshi A."/>
            <person name="Thite S."/>
        </authorList>
    </citation>
    <scope>NUCLEOTIDE SEQUENCE [LARGE SCALE GENOMIC DNA]</scope>
    <source>
        <strain evidence="2 3">AC40</strain>
    </source>
</reference>
<dbReference type="EMBL" id="JAUZVZ010000005">
    <property type="protein sequence ID" value="MDP4535519.1"/>
    <property type="molecule type" value="Genomic_DNA"/>
</dbReference>
<evidence type="ECO:0000313" key="2">
    <source>
        <dbReference type="EMBL" id="MDP4535519.1"/>
    </source>
</evidence>
<sequence length="246" mass="27586">MREHFSLLAIIRQRPALAAVAWIKQGWRLFVQAPWLWIQLLAFTLLVNLLASMHPLLTVAAFFLNPFLTAGLYKSMAGVQRGESVGFAWLFKPLQEPVYRQVFLQLAALNLLIAIPLSLMGQHLLVQLSEQSLDLVQVLLFVAAYGLVWMMFSYAVAILYFLPEKRLLPALQASLMACWKNIVPLLLFALLAFALALVTIPTMLLGMVIVMPLISIAFFISFQDIFLVEPGPPSQQPPEDPDVLEV</sequence>
<keyword evidence="1" id="KW-0472">Membrane</keyword>
<comment type="caution">
    <text evidence="2">The sequence shown here is derived from an EMBL/GenBank/DDBJ whole genome shotgun (WGS) entry which is preliminary data.</text>
</comment>
<feature type="transmembrane region" description="Helical" evidence="1">
    <location>
        <begin position="207"/>
        <end position="228"/>
    </location>
</feature>
<evidence type="ECO:0000256" key="1">
    <source>
        <dbReference type="SAM" id="Phobius"/>
    </source>
</evidence>
<dbReference type="RefSeq" id="WP_305892784.1">
    <property type="nucleotide sequence ID" value="NZ_JAUZVZ010000005.1"/>
</dbReference>
<feature type="transmembrane region" description="Helical" evidence="1">
    <location>
        <begin position="34"/>
        <end position="51"/>
    </location>
</feature>
<name>A0ABT9GWT8_9GAMM</name>
<feature type="transmembrane region" description="Helical" evidence="1">
    <location>
        <begin position="102"/>
        <end position="126"/>
    </location>
</feature>
<protein>
    <recommendedName>
        <fullName evidence="4">DUF624 domain-containing protein</fullName>
    </recommendedName>
</protein>
<accession>A0ABT9GWT8</accession>
<feature type="transmembrane region" description="Helical" evidence="1">
    <location>
        <begin position="182"/>
        <end position="200"/>
    </location>
</feature>
<proteinExistence type="predicted"/>